<gene>
    <name evidence="2" type="ORF">Ctob_011357</name>
</gene>
<keyword evidence="1" id="KW-0472">Membrane</keyword>
<feature type="transmembrane region" description="Helical" evidence="1">
    <location>
        <begin position="115"/>
        <end position="140"/>
    </location>
</feature>
<keyword evidence="1" id="KW-1133">Transmembrane helix</keyword>
<comment type="caution">
    <text evidence="2">The sequence shown here is derived from an EMBL/GenBank/DDBJ whole genome shotgun (WGS) entry which is preliminary data.</text>
</comment>
<protein>
    <recommendedName>
        <fullName evidence="4">Monocarboxylate transporter</fullName>
    </recommendedName>
</protein>
<dbReference type="EMBL" id="JWZX01002656">
    <property type="protein sequence ID" value="KOO27844.1"/>
    <property type="molecule type" value="Genomic_DNA"/>
</dbReference>
<evidence type="ECO:0000313" key="3">
    <source>
        <dbReference type="Proteomes" id="UP000037460"/>
    </source>
</evidence>
<accession>A0A0M0JMM0</accession>
<feature type="transmembrane region" description="Helical" evidence="1">
    <location>
        <begin position="21"/>
        <end position="39"/>
    </location>
</feature>
<evidence type="ECO:0008006" key="4">
    <source>
        <dbReference type="Google" id="ProtNLM"/>
    </source>
</evidence>
<sequence>MRRRRDDVPLSVGVGRTFYGCLNLFNDIFWAGFNYHYIATVRWFGGALRESSELTLTRVYFVPLSIGLNGAQIGAGMLFIDRVPVSQIARLTAIVHAATAVVMMGSLLVRTEAALSAFAILYGVVSGLRGACLSVVLSAIFGTRALGRIQGFHQGCSVLSTGSGPLMWAISLKYTGGYMAAITFAATGLSLAAICTLIADQWALGRARARGDQALQVASDVDTSTPVA</sequence>
<name>A0A0M0JMM0_9EUKA</name>
<organism evidence="2 3">
    <name type="scientific">Chrysochromulina tobinii</name>
    <dbReference type="NCBI Taxonomy" id="1460289"/>
    <lineage>
        <taxon>Eukaryota</taxon>
        <taxon>Haptista</taxon>
        <taxon>Haptophyta</taxon>
        <taxon>Prymnesiophyceae</taxon>
        <taxon>Prymnesiales</taxon>
        <taxon>Chrysochromulinaceae</taxon>
        <taxon>Chrysochromulina</taxon>
    </lineage>
</organism>
<dbReference type="Proteomes" id="UP000037460">
    <property type="component" value="Unassembled WGS sequence"/>
</dbReference>
<proteinExistence type="predicted"/>
<dbReference type="AlphaFoldDB" id="A0A0M0JMM0"/>
<reference evidence="3" key="1">
    <citation type="journal article" date="2015" name="PLoS Genet.">
        <title>Genome Sequence and Transcriptome Analyses of Chrysochromulina tobin: Metabolic Tools for Enhanced Algal Fitness in the Prominent Order Prymnesiales (Haptophyceae).</title>
        <authorList>
            <person name="Hovde B.T."/>
            <person name="Deodato C.R."/>
            <person name="Hunsperger H.M."/>
            <person name="Ryken S.A."/>
            <person name="Yost W."/>
            <person name="Jha R.K."/>
            <person name="Patterson J."/>
            <person name="Monnat R.J. Jr."/>
            <person name="Barlow S.B."/>
            <person name="Starkenburg S.R."/>
            <person name="Cattolico R.A."/>
        </authorList>
    </citation>
    <scope>NUCLEOTIDE SEQUENCE</scope>
    <source>
        <strain evidence="3">CCMP291</strain>
    </source>
</reference>
<dbReference type="InterPro" id="IPR036259">
    <property type="entry name" value="MFS_trans_sf"/>
</dbReference>
<feature type="transmembrane region" description="Helical" evidence="1">
    <location>
        <begin position="91"/>
        <end position="109"/>
    </location>
</feature>
<dbReference type="SUPFAM" id="SSF103473">
    <property type="entry name" value="MFS general substrate transporter"/>
    <property type="match status" value="1"/>
</dbReference>
<keyword evidence="1" id="KW-0812">Transmembrane</keyword>
<evidence type="ECO:0000256" key="1">
    <source>
        <dbReference type="SAM" id="Phobius"/>
    </source>
</evidence>
<keyword evidence="3" id="KW-1185">Reference proteome</keyword>
<feature type="transmembrane region" description="Helical" evidence="1">
    <location>
        <begin position="177"/>
        <end position="199"/>
    </location>
</feature>
<evidence type="ECO:0000313" key="2">
    <source>
        <dbReference type="EMBL" id="KOO27844.1"/>
    </source>
</evidence>